<evidence type="ECO:0000256" key="2">
    <source>
        <dbReference type="SAM" id="Phobius"/>
    </source>
</evidence>
<reference evidence="5" key="1">
    <citation type="journal article" date="2018" name="Nat. Microbiol.">
        <title>Leveraging single-cell genomics to expand the fungal tree of life.</title>
        <authorList>
            <person name="Ahrendt S.R."/>
            <person name="Quandt C.A."/>
            <person name="Ciobanu D."/>
            <person name="Clum A."/>
            <person name="Salamov A."/>
            <person name="Andreopoulos B."/>
            <person name="Cheng J.F."/>
            <person name="Woyke T."/>
            <person name="Pelin A."/>
            <person name="Henrissat B."/>
            <person name="Reynolds N.K."/>
            <person name="Benny G.L."/>
            <person name="Smith M.E."/>
            <person name="James T.Y."/>
            <person name="Grigoriev I.V."/>
        </authorList>
    </citation>
    <scope>NUCLEOTIDE SEQUENCE [LARGE SCALE GENOMIC DNA]</scope>
    <source>
        <strain evidence="5">RSA 1356</strain>
    </source>
</reference>
<evidence type="ECO:0000313" key="4">
    <source>
        <dbReference type="EMBL" id="RKP09135.1"/>
    </source>
</evidence>
<feature type="region of interest" description="Disordered" evidence="1">
    <location>
        <begin position="100"/>
        <end position="146"/>
    </location>
</feature>
<gene>
    <name evidence="4" type="ORF">THASP1DRAFT_29074</name>
</gene>
<keyword evidence="2" id="KW-1133">Transmembrane helix</keyword>
<dbReference type="AlphaFoldDB" id="A0A4P9XSM3"/>
<keyword evidence="3" id="KW-0732">Signal</keyword>
<evidence type="ECO:0000313" key="5">
    <source>
        <dbReference type="Proteomes" id="UP000271241"/>
    </source>
</evidence>
<evidence type="ECO:0000256" key="1">
    <source>
        <dbReference type="SAM" id="MobiDB-lite"/>
    </source>
</evidence>
<feature type="compositionally biased region" description="Low complexity" evidence="1">
    <location>
        <begin position="122"/>
        <end position="135"/>
    </location>
</feature>
<feature type="transmembrane region" description="Helical" evidence="2">
    <location>
        <begin position="155"/>
        <end position="179"/>
    </location>
</feature>
<feature type="signal peptide" evidence="3">
    <location>
        <begin position="1"/>
        <end position="25"/>
    </location>
</feature>
<feature type="compositionally biased region" description="Polar residues" evidence="1">
    <location>
        <begin position="136"/>
        <end position="146"/>
    </location>
</feature>
<sequence>MGQMLRAALLLAPIALLFAPFGLDAQPLTVYNSQSEWLSSKESHWPATVDTYQAAPSPTPTPVLASSPSPLSPSMLHALTAANAVSALEDEASAANHADTFDADVADDSSSDTPRNSIEGGSDTSNLLTLSSDQSPSTATSNAGSSLVSSTFEPVALGVGISIAIAAIAGVAAGLLRLLRRRNKRQSMARTSTQLASSPNDNAMENSAESIRLDDIPIAASYACTCAPMAGVADGMTTVEGCPHGKYRNTLLFGQLLGNRQAIGEYPSSRVSSGVFGDYDDIASDADSANAIL</sequence>
<keyword evidence="2" id="KW-0812">Transmembrane</keyword>
<protein>
    <submittedName>
        <fullName evidence="4">Uncharacterized protein</fullName>
    </submittedName>
</protein>
<feature type="compositionally biased region" description="Acidic residues" evidence="1">
    <location>
        <begin position="101"/>
        <end position="110"/>
    </location>
</feature>
<organism evidence="4 5">
    <name type="scientific">Thamnocephalis sphaerospora</name>
    <dbReference type="NCBI Taxonomy" id="78915"/>
    <lineage>
        <taxon>Eukaryota</taxon>
        <taxon>Fungi</taxon>
        <taxon>Fungi incertae sedis</taxon>
        <taxon>Zoopagomycota</taxon>
        <taxon>Zoopagomycotina</taxon>
        <taxon>Zoopagomycetes</taxon>
        <taxon>Zoopagales</taxon>
        <taxon>Sigmoideomycetaceae</taxon>
        <taxon>Thamnocephalis</taxon>
    </lineage>
</organism>
<accession>A0A4P9XSM3</accession>
<name>A0A4P9XSM3_9FUNG</name>
<keyword evidence="2" id="KW-0472">Membrane</keyword>
<feature type="chain" id="PRO_5020482462" evidence="3">
    <location>
        <begin position="26"/>
        <end position="293"/>
    </location>
</feature>
<proteinExistence type="predicted"/>
<dbReference type="EMBL" id="KZ992539">
    <property type="protein sequence ID" value="RKP09135.1"/>
    <property type="molecule type" value="Genomic_DNA"/>
</dbReference>
<dbReference type="Proteomes" id="UP000271241">
    <property type="component" value="Unassembled WGS sequence"/>
</dbReference>
<evidence type="ECO:0000256" key="3">
    <source>
        <dbReference type="SAM" id="SignalP"/>
    </source>
</evidence>
<keyword evidence="5" id="KW-1185">Reference proteome</keyword>